<dbReference type="EMBL" id="BMIK01000012">
    <property type="protein sequence ID" value="GGC37984.1"/>
    <property type="molecule type" value="Genomic_DNA"/>
</dbReference>
<organism evidence="1 2">
    <name type="scientific">Parapedobacter defluvii</name>
    <dbReference type="NCBI Taxonomy" id="2045106"/>
    <lineage>
        <taxon>Bacteria</taxon>
        <taxon>Pseudomonadati</taxon>
        <taxon>Bacteroidota</taxon>
        <taxon>Sphingobacteriia</taxon>
        <taxon>Sphingobacteriales</taxon>
        <taxon>Sphingobacteriaceae</taxon>
        <taxon>Parapedobacter</taxon>
    </lineage>
</organism>
<gene>
    <name evidence="1" type="ORF">GCM10011386_32610</name>
</gene>
<sequence>MKAPIVILGIMIAILGSCTATRYQLINADMSLISLGMQKEEVVKRIGKPNLVVASQRSAEGNIEVYEYLRLEFDRYTEKRVDRPIWVYFVDDGVVEWGPGENWQMDNTITQRLLEKYRHRSRR</sequence>
<accession>A0ABQ1MEM3</accession>
<evidence type="ECO:0008006" key="3">
    <source>
        <dbReference type="Google" id="ProtNLM"/>
    </source>
</evidence>
<name>A0ABQ1MEM3_9SPHI</name>
<protein>
    <recommendedName>
        <fullName evidence="3">Lipoprotein SmpA/OmlA domain-containing protein</fullName>
    </recommendedName>
</protein>
<keyword evidence="2" id="KW-1185">Reference proteome</keyword>
<evidence type="ECO:0000313" key="1">
    <source>
        <dbReference type="EMBL" id="GGC37984.1"/>
    </source>
</evidence>
<evidence type="ECO:0000313" key="2">
    <source>
        <dbReference type="Proteomes" id="UP000597338"/>
    </source>
</evidence>
<reference evidence="2" key="1">
    <citation type="journal article" date="2019" name="Int. J. Syst. Evol. Microbiol.">
        <title>The Global Catalogue of Microorganisms (GCM) 10K type strain sequencing project: providing services to taxonomists for standard genome sequencing and annotation.</title>
        <authorList>
            <consortium name="The Broad Institute Genomics Platform"/>
            <consortium name="The Broad Institute Genome Sequencing Center for Infectious Disease"/>
            <person name="Wu L."/>
            <person name="Ma J."/>
        </authorList>
    </citation>
    <scope>NUCLEOTIDE SEQUENCE [LARGE SCALE GENOMIC DNA]</scope>
    <source>
        <strain evidence="2">CGMCC 1.15342</strain>
    </source>
</reference>
<proteinExistence type="predicted"/>
<dbReference type="RefSeq" id="WP_188752517.1">
    <property type="nucleotide sequence ID" value="NZ_BMIK01000012.1"/>
</dbReference>
<dbReference type="PROSITE" id="PS51257">
    <property type="entry name" value="PROKAR_LIPOPROTEIN"/>
    <property type="match status" value="1"/>
</dbReference>
<comment type="caution">
    <text evidence="1">The sequence shown here is derived from an EMBL/GenBank/DDBJ whole genome shotgun (WGS) entry which is preliminary data.</text>
</comment>
<dbReference type="Proteomes" id="UP000597338">
    <property type="component" value="Unassembled WGS sequence"/>
</dbReference>